<accession>A0A803QBU9</accession>
<feature type="region of interest" description="Disordered" evidence="1">
    <location>
        <begin position="1"/>
        <end position="48"/>
    </location>
</feature>
<evidence type="ECO:0000313" key="2">
    <source>
        <dbReference type="EnsemblPlants" id="cds.evm.model.08.622"/>
    </source>
</evidence>
<organism evidence="2 3">
    <name type="scientific">Cannabis sativa</name>
    <name type="common">Hemp</name>
    <name type="synonym">Marijuana</name>
    <dbReference type="NCBI Taxonomy" id="3483"/>
    <lineage>
        <taxon>Eukaryota</taxon>
        <taxon>Viridiplantae</taxon>
        <taxon>Streptophyta</taxon>
        <taxon>Embryophyta</taxon>
        <taxon>Tracheophyta</taxon>
        <taxon>Spermatophyta</taxon>
        <taxon>Magnoliopsida</taxon>
        <taxon>eudicotyledons</taxon>
        <taxon>Gunneridae</taxon>
        <taxon>Pentapetalae</taxon>
        <taxon>rosids</taxon>
        <taxon>fabids</taxon>
        <taxon>Rosales</taxon>
        <taxon>Cannabaceae</taxon>
        <taxon>Cannabis</taxon>
    </lineage>
</organism>
<reference evidence="2" key="1">
    <citation type="submission" date="2018-11" db="EMBL/GenBank/DDBJ databases">
        <authorList>
            <person name="Grassa J C."/>
        </authorList>
    </citation>
    <scope>NUCLEOTIDE SEQUENCE [LARGE SCALE GENOMIC DNA]</scope>
</reference>
<dbReference type="Gramene" id="evm.model.08.622">
    <property type="protein sequence ID" value="cds.evm.model.08.622"/>
    <property type="gene ID" value="evm.TU.08.622"/>
</dbReference>
<dbReference type="AlphaFoldDB" id="A0A803QBU9"/>
<evidence type="ECO:0008006" key="4">
    <source>
        <dbReference type="Google" id="ProtNLM"/>
    </source>
</evidence>
<feature type="compositionally biased region" description="Basic and acidic residues" evidence="1">
    <location>
        <begin position="1"/>
        <end position="22"/>
    </location>
</feature>
<evidence type="ECO:0000256" key="1">
    <source>
        <dbReference type="SAM" id="MobiDB-lite"/>
    </source>
</evidence>
<proteinExistence type="predicted"/>
<dbReference type="PANTHER" id="PTHR33233:SF17">
    <property type="entry name" value="DUF4283 DOMAIN-CONTAINING PROTEIN"/>
    <property type="match status" value="1"/>
</dbReference>
<protein>
    <recommendedName>
        <fullName evidence="4">DUF4283 domain-containing protein</fullName>
    </recommendedName>
</protein>
<reference evidence="2" key="2">
    <citation type="submission" date="2021-03" db="UniProtKB">
        <authorList>
            <consortium name="EnsemblPlants"/>
        </authorList>
    </citation>
    <scope>IDENTIFICATION</scope>
</reference>
<name>A0A803QBU9_CANSA</name>
<keyword evidence="3" id="KW-1185">Reference proteome</keyword>
<dbReference type="EnsemblPlants" id="evm.model.08.622">
    <property type="protein sequence ID" value="cds.evm.model.08.622"/>
    <property type="gene ID" value="evm.TU.08.622"/>
</dbReference>
<dbReference type="EMBL" id="UZAU01000689">
    <property type="status" value="NOT_ANNOTATED_CDS"/>
    <property type="molecule type" value="Genomic_DNA"/>
</dbReference>
<dbReference type="Proteomes" id="UP000596661">
    <property type="component" value="Chromosome 8"/>
</dbReference>
<evidence type="ECO:0000313" key="3">
    <source>
        <dbReference type="Proteomes" id="UP000596661"/>
    </source>
</evidence>
<dbReference type="PANTHER" id="PTHR33233">
    <property type="entry name" value="ENDONUCLEASE/EXONUCLEASE/PHOSPHATASE"/>
    <property type="match status" value="1"/>
</dbReference>
<sequence>MYQQYEKDFSNHKNRIKNEQQHENTSPASPTTKKKRVGQKPATATTADIEVDLPSIHEAEAKPELIEEFHDTIENLIMENRIELVDAEVPSPSTKLTYTEPVRVGYQIVAKLDLEEIEVEASYWKNAIVCFVLGAKPPFKVFGGFVKRIRGNLGIEKVVRMHSGYLDSMRMTNFVPVWIRLNGLGLQYWGKNNLSALVSTIGKPIMIDKVTQERSMVKFARILVEIEISDAPPKTISFINERKQLVEQTIEYERLPSKCSACANLGHTVANCNKEKKVEKLAAGKETRRL</sequence>